<organism evidence="1 2">
    <name type="scientific">Candidatus Terasakiella magnetica</name>
    <dbReference type="NCBI Taxonomy" id="1867952"/>
    <lineage>
        <taxon>Bacteria</taxon>
        <taxon>Pseudomonadati</taxon>
        <taxon>Pseudomonadota</taxon>
        <taxon>Alphaproteobacteria</taxon>
        <taxon>Rhodospirillales</taxon>
        <taxon>Terasakiellaceae</taxon>
        <taxon>Terasakiella</taxon>
    </lineage>
</organism>
<keyword evidence="2" id="KW-1185">Reference proteome</keyword>
<proteinExistence type="predicted"/>
<dbReference type="Proteomes" id="UP000231658">
    <property type="component" value="Unassembled WGS sequence"/>
</dbReference>
<dbReference type="AntiFam" id="ANF00013">
    <property type="entry name" value="tRNA translation"/>
</dbReference>
<evidence type="ECO:0000313" key="1">
    <source>
        <dbReference type="EMBL" id="SCA55785.1"/>
    </source>
</evidence>
<dbReference type="AlphaFoldDB" id="A0A1C3REV2"/>
<protein>
    <submittedName>
        <fullName evidence="1">Uncharacterized protein</fullName>
    </submittedName>
</protein>
<dbReference type="EMBL" id="FLYE01000004">
    <property type="protein sequence ID" value="SCA55785.1"/>
    <property type="molecule type" value="Genomic_DNA"/>
</dbReference>
<name>A0A1C3REV2_9PROT</name>
<sequence>MVRIQLPPPLLHQGFDEVYKEEEGGVAQLVRASACHAEGREFESRHSRHFFFENNHSVYYGDR</sequence>
<reference evidence="1 2" key="1">
    <citation type="submission" date="2016-07" db="EMBL/GenBank/DDBJ databases">
        <authorList>
            <person name="Lefevre C.T."/>
        </authorList>
    </citation>
    <scope>NUCLEOTIDE SEQUENCE [LARGE SCALE GENOMIC DNA]</scope>
    <source>
        <strain evidence="1">PR1</strain>
    </source>
</reference>
<gene>
    <name evidence="1" type="ORF">MTBPR1_120091</name>
</gene>
<evidence type="ECO:0000313" key="2">
    <source>
        <dbReference type="Proteomes" id="UP000231658"/>
    </source>
</evidence>
<accession>A0A1C3REV2</accession>